<dbReference type="Pfam" id="PF00395">
    <property type="entry name" value="SLH"/>
    <property type="match status" value="3"/>
</dbReference>
<dbReference type="PANTHER" id="PTHR43308">
    <property type="entry name" value="OUTER MEMBRANE PROTEIN ALPHA-RELATED"/>
    <property type="match status" value="1"/>
</dbReference>
<reference evidence="3" key="1">
    <citation type="submission" date="2017-07" db="EMBL/GenBank/DDBJ databases">
        <title>Draft genome sequence of Effusibacillus lacus strain skLN1.</title>
        <authorList>
            <person name="Watanabe M."/>
            <person name="Kojima H."/>
            <person name="Fukui M."/>
        </authorList>
    </citation>
    <scope>NUCLEOTIDE SEQUENCE [LARGE SCALE GENOMIC DNA]</scope>
    <source>
        <strain evidence="3">skLN1</strain>
    </source>
</reference>
<comment type="caution">
    <text evidence="2">The sequence shown here is derived from an EMBL/GenBank/DDBJ whole genome shotgun (WGS) entry which is preliminary data.</text>
</comment>
<feature type="domain" description="SLH" evidence="1">
    <location>
        <begin position="2"/>
        <end position="61"/>
    </location>
</feature>
<feature type="domain" description="SLH" evidence="1">
    <location>
        <begin position="132"/>
        <end position="191"/>
    </location>
</feature>
<dbReference type="AlphaFoldDB" id="A0A292YP10"/>
<dbReference type="Proteomes" id="UP000217785">
    <property type="component" value="Unassembled WGS sequence"/>
</dbReference>
<keyword evidence="3" id="KW-1185">Reference proteome</keyword>
<name>A0A292YP10_9BACL</name>
<evidence type="ECO:0000259" key="1">
    <source>
        <dbReference type="PROSITE" id="PS51272"/>
    </source>
</evidence>
<accession>A0A292YP10</accession>
<protein>
    <recommendedName>
        <fullName evidence="1">SLH domain-containing protein</fullName>
    </recommendedName>
</protein>
<dbReference type="PROSITE" id="PS51272">
    <property type="entry name" value="SLH"/>
    <property type="match status" value="3"/>
</dbReference>
<dbReference type="InterPro" id="IPR001119">
    <property type="entry name" value="SLH_dom"/>
</dbReference>
<gene>
    <name evidence="2" type="ORF">EFBL_1851</name>
</gene>
<sequence length="191" mass="20413">MQNKKTFSDINGHWAQKEIEKMANKLIVNGVGNGTFNPEGSVTRAQFAAMLANSLGLRGKAANHYFTDVAADSWYAPYVDAVYKAGLVKGVGEGRFAPEQLITREEMAVLVMRALKFTGQEPSLSSGEAETLTGFADKAAISAWAKQDVAKAVKAGIVKGFTDGTFGASQSSSRAQAVVMITNLLNTIQFN</sequence>
<dbReference type="InterPro" id="IPR051465">
    <property type="entry name" value="Cell_Envelope_Struct_Comp"/>
</dbReference>
<feature type="domain" description="SLH" evidence="1">
    <location>
        <begin position="62"/>
        <end position="125"/>
    </location>
</feature>
<evidence type="ECO:0000313" key="3">
    <source>
        <dbReference type="Proteomes" id="UP000217785"/>
    </source>
</evidence>
<evidence type="ECO:0000313" key="2">
    <source>
        <dbReference type="EMBL" id="GAX90225.1"/>
    </source>
</evidence>
<dbReference type="EMBL" id="BDUF01000053">
    <property type="protein sequence ID" value="GAX90225.1"/>
    <property type="molecule type" value="Genomic_DNA"/>
</dbReference>
<dbReference type="PANTHER" id="PTHR43308:SF5">
    <property type="entry name" value="S-LAYER PROTEIN _ PEPTIDOGLYCAN ENDO-BETA-N-ACETYLGLUCOSAMINIDASE"/>
    <property type="match status" value="1"/>
</dbReference>
<organism evidence="2 3">
    <name type="scientific">Effusibacillus lacus</name>
    <dbReference type="NCBI Taxonomy" id="1348429"/>
    <lineage>
        <taxon>Bacteria</taxon>
        <taxon>Bacillati</taxon>
        <taxon>Bacillota</taxon>
        <taxon>Bacilli</taxon>
        <taxon>Bacillales</taxon>
        <taxon>Alicyclobacillaceae</taxon>
        <taxon>Effusibacillus</taxon>
    </lineage>
</organism>
<proteinExistence type="predicted"/>